<dbReference type="STRING" id="390241.SAMN04488023_109108"/>
<dbReference type="Proteomes" id="UP000199572">
    <property type="component" value="Unassembled WGS sequence"/>
</dbReference>
<proteinExistence type="predicted"/>
<organism evidence="1 2">
    <name type="scientific">Pedobacter rhizosphaerae</name>
    <dbReference type="NCBI Taxonomy" id="390241"/>
    <lineage>
        <taxon>Bacteria</taxon>
        <taxon>Pseudomonadati</taxon>
        <taxon>Bacteroidota</taxon>
        <taxon>Sphingobacteriia</taxon>
        <taxon>Sphingobacteriales</taxon>
        <taxon>Sphingobacteriaceae</taxon>
        <taxon>Pedobacter</taxon>
    </lineage>
</organism>
<dbReference type="SUPFAM" id="SSF53474">
    <property type="entry name" value="alpha/beta-Hydrolases"/>
    <property type="match status" value="1"/>
</dbReference>
<sequence>MNVYLISGLGADRRIFGKLKFPENTVINHIDWIPPQPKEKLANYAQRLSEIIDPSKPFAIIGVSFGGMIAVEIAKVLSPVVTIIISSSLKSSHLPISYQLAGKLNLLPLIPASLLKSSNKLTQNYFFGIKTAVEKKLLSKIVNDTDAQFLNGLLGLF</sequence>
<name>A0A1H9PAY8_9SPHI</name>
<dbReference type="EMBL" id="FOGG01000009">
    <property type="protein sequence ID" value="SER45311.1"/>
    <property type="molecule type" value="Genomic_DNA"/>
</dbReference>
<gene>
    <name evidence="1" type="ORF">SAMN04488023_109108</name>
</gene>
<dbReference type="Gene3D" id="3.40.50.1820">
    <property type="entry name" value="alpha/beta hydrolase"/>
    <property type="match status" value="1"/>
</dbReference>
<dbReference type="InterPro" id="IPR029058">
    <property type="entry name" value="AB_hydrolase_fold"/>
</dbReference>
<accession>A0A1H9PAY8</accession>
<protein>
    <recommendedName>
        <fullName evidence="3">Alpha/beta hydrolase family protein</fullName>
    </recommendedName>
</protein>
<reference evidence="1 2" key="1">
    <citation type="submission" date="2016-10" db="EMBL/GenBank/DDBJ databases">
        <authorList>
            <person name="de Groot N.N."/>
        </authorList>
    </citation>
    <scope>NUCLEOTIDE SEQUENCE [LARGE SCALE GENOMIC DNA]</scope>
    <source>
        <strain evidence="1 2">DSM 18610</strain>
    </source>
</reference>
<keyword evidence="2" id="KW-1185">Reference proteome</keyword>
<dbReference type="AlphaFoldDB" id="A0A1H9PAY8"/>
<evidence type="ECO:0008006" key="3">
    <source>
        <dbReference type="Google" id="ProtNLM"/>
    </source>
</evidence>
<evidence type="ECO:0000313" key="2">
    <source>
        <dbReference type="Proteomes" id="UP000199572"/>
    </source>
</evidence>
<dbReference type="RefSeq" id="WP_090883792.1">
    <property type="nucleotide sequence ID" value="NZ_FOGG01000009.1"/>
</dbReference>
<evidence type="ECO:0000313" key="1">
    <source>
        <dbReference type="EMBL" id="SER45311.1"/>
    </source>
</evidence>
<dbReference type="OrthoDB" id="659408at2"/>